<evidence type="ECO:0000313" key="9">
    <source>
        <dbReference type="EMBL" id="OAT36223.1"/>
    </source>
</evidence>
<keyword evidence="5 8" id="KW-0812">Transmembrane</keyword>
<dbReference type="EMBL" id="LXEN01000023">
    <property type="protein sequence ID" value="OAT36223.1"/>
    <property type="molecule type" value="Genomic_DNA"/>
</dbReference>
<organism evidence="9 10">
    <name type="scientific">Proteus myxofaciens ATCC 19692</name>
    <dbReference type="NCBI Taxonomy" id="1354337"/>
    <lineage>
        <taxon>Bacteria</taxon>
        <taxon>Pseudomonadati</taxon>
        <taxon>Pseudomonadota</taxon>
        <taxon>Gammaproteobacteria</taxon>
        <taxon>Enterobacterales</taxon>
        <taxon>Morganellaceae</taxon>
        <taxon>Proteus</taxon>
    </lineage>
</organism>
<evidence type="ECO:0008006" key="11">
    <source>
        <dbReference type="Google" id="ProtNLM"/>
    </source>
</evidence>
<keyword evidence="6 8" id="KW-1133">Transmembrane helix</keyword>
<evidence type="ECO:0000256" key="6">
    <source>
        <dbReference type="ARBA" id="ARBA00022989"/>
    </source>
</evidence>
<comment type="similarity">
    <text evidence="2">Belongs to the AzlC family.</text>
</comment>
<gene>
    <name evidence="9" type="ORF">M983_0537</name>
</gene>
<comment type="subcellular location">
    <subcellularLocation>
        <location evidence="1">Cell membrane</location>
        <topology evidence="1">Multi-pass membrane protein</topology>
    </subcellularLocation>
</comment>
<evidence type="ECO:0000256" key="3">
    <source>
        <dbReference type="ARBA" id="ARBA00022448"/>
    </source>
</evidence>
<sequence>MQIKSCLDNNVLRDILLVSLADGIVGISYGALAHTQGFDFWVPLALSIFVLAGASEFLFIGVVAMGGSAIYAALAGLMVNARHIPFSLAVKDLPGKGLKSLLGFHILNDESVVFGLSQKTTEQNKLAFWICGLGIFLVWPLGTMIGVYLGSFIIDIKTLGLDAMFPAVILALSLPALKNKLTRTAAIIGSLIALATTLFLPVGLPVLLSLFGVLFVVRRM</sequence>
<evidence type="ECO:0000313" key="10">
    <source>
        <dbReference type="Proteomes" id="UP000094023"/>
    </source>
</evidence>
<feature type="transmembrane region" description="Helical" evidence="8">
    <location>
        <begin position="44"/>
        <end position="74"/>
    </location>
</feature>
<dbReference type="PANTHER" id="PTHR34979:SF1">
    <property type="entry name" value="INNER MEMBRANE PROTEIN YGAZ"/>
    <property type="match status" value="1"/>
</dbReference>
<dbReference type="GO" id="GO:0005886">
    <property type="term" value="C:plasma membrane"/>
    <property type="evidence" value="ECO:0007669"/>
    <property type="project" value="UniProtKB-SubCell"/>
</dbReference>
<reference evidence="9 10" key="1">
    <citation type="submission" date="2016-04" db="EMBL/GenBank/DDBJ databases">
        <title>ATOL: Assembling a taxonomically balanced genome-scale reconstruction of the evolutionary history of the Enterobacteriaceae.</title>
        <authorList>
            <person name="Plunkett G.III."/>
            <person name="Neeno-Eckwall E.C."/>
            <person name="Glasner J.D."/>
            <person name="Perna N.T."/>
        </authorList>
    </citation>
    <scope>NUCLEOTIDE SEQUENCE [LARGE SCALE GENOMIC DNA]</scope>
    <source>
        <strain evidence="9 10">ATCC 19692</strain>
    </source>
</reference>
<dbReference type="InterPro" id="IPR011606">
    <property type="entry name" value="Brnchd-chn_aa_trnsp_permease"/>
</dbReference>
<keyword evidence="4" id="KW-1003">Cell membrane</keyword>
<dbReference type="Proteomes" id="UP000094023">
    <property type="component" value="Unassembled WGS sequence"/>
</dbReference>
<feature type="transmembrane region" description="Helical" evidence="8">
    <location>
        <begin position="159"/>
        <end position="177"/>
    </location>
</feature>
<keyword evidence="7 8" id="KW-0472">Membrane</keyword>
<evidence type="ECO:0000256" key="7">
    <source>
        <dbReference type="ARBA" id="ARBA00023136"/>
    </source>
</evidence>
<evidence type="ECO:0000256" key="4">
    <source>
        <dbReference type="ARBA" id="ARBA00022475"/>
    </source>
</evidence>
<dbReference type="GO" id="GO:1903785">
    <property type="term" value="P:L-valine transmembrane transport"/>
    <property type="evidence" value="ECO:0007669"/>
    <property type="project" value="TreeGrafter"/>
</dbReference>
<name>A0A198GGJ6_9GAMM</name>
<dbReference type="AlphaFoldDB" id="A0A198GGJ6"/>
<feature type="transmembrane region" description="Helical" evidence="8">
    <location>
        <begin position="12"/>
        <end position="32"/>
    </location>
</feature>
<evidence type="ECO:0000256" key="5">
    <source>
        <dbReference type="ARBA" id="ARBA00022692"/>
    </source>
</evidence>
<keyword evidence="10" id="KW-1185">Reference proteome</keyword>
<feature type="transmembrane region" description="Helical" evidence="8">
    <location>
        <begin position="126"/>
        <end position="153"/>
    </location>
</feature>
<evidence type="ECO:0000256" key="1">
    <source>
        <dbReference type="ARBA" id="ARBA00004651"/>
    </source>
</evidence>
<dbReference type="PANTHER" id="PTHR34979">
    <property type="entry name" value="INNER MEMBRANE PROTEIN YGAZ"/>
    <property type="match status" value="1"/>
</dbReference>
<dbReference type="OrthoDB" id="5195391at2"/>
<evidence type="ECO:0000256" key="2">
    <source>
        <dbReference type="ARBA" id="ARBA00010735"/>
    </source>
</evidence>
<dbReference type="Pfam" id="PF03591">
    <property type="entry name" value="AzlC"/>
    <property type="match status" value="1"/>
</dbReference>
<comment type="caution">
    <text evidence="9">The sequence shown here is derived from an EMBL/GenBank/DDBJ whole genome shotgun (WGS) entry which is preliminary data.</text>
</comment>
<evidence type="ECO:0000256" key="8">
    <source>
        <dbReference type="SAM" id="Phobius"/>
    </source>
</evidence>
<keyword evidence="3" id="KW-0813">Transport</keyword>
<feature type="transmembrane region" description="Helical" evidence="8">
    <location>
        <begin position="184"/>
        <end position="217"/>
    </location>
</feature>
<dbReference type="STRING" id="1354337.M983_0537"/>
<accession>A0A198GGJ6</accession>
<dbReference type="RefSeq" id="WP_066746643.1">
    <property type="nucleotide sequence ID" value="NZ_LXEN01000023.1"/>
</dbReference>
<protein>
    <recommendedName>
        <fullName evidence="11">Branched-chain amino acid transporter</fullName>
    </recommendedName>
</protein>
<dbReference type="PATRIC" id="fig|1354337.4.peg.554"/>
<proteinExistence type="inferred from homology"/>